<dbReference type="PANTHER" id="PTHR43272">
    <property type="entry name" value="LONG-CHAIN-FATTY-ACID--COA LIGASE"/>
    <property type="match status" value="1"/>
</dbReference>
<dbReference type="AlphaFoldDB" id="A0A3Q0FNN4"/>
<feature type="region of interest" description="Disordered" evidence="5">
    <location>
        <begin position="1"/>
        <end position="79"/>
    </location>
</feature>
<proteinExistence type="predicted"/>
<evidence type="ECO:0000259" key="6">
    <source>
        <dbReference type="Pfam" id="PF00501"/>
    </source>
</evidence>
<reference evidence="8" key="1">
    <citation type="submission" date="2025-08" db="UniProtKB">
        <authorList>
            <consortium name="RefSeq"/>
        </authorList>
    </citation>
    <scope>IDENTIFICATION</scope>
</reference>
<dbReference type="InterPro" id="IPR042099">
    <property type="entry name" value="ANL_N_sf"/>
</dbReference>
<dbReference type="Gene3D" id="3.40.50.12780">
    <property type="entry name" value="N-terminal domain of ligase-like"/>
    <property type="match status" value="1"/>
</dbReference>
<evidence type="ECO:0000313" key="8">
    <source>
        <dbReference type="RefSeq" id="XP_025049266.1"/>
    </source>
</evidence>
<feature type="region of interest" description="Disordered" evidence="5">
    <location>
        <begin position="232"/>
        <end position="278"/>
    </location>
</feature>
<organism evidence="7 8">
    <name type="scientific">Alligator sinensis</name>
    <name type="common">Chinese alligator</name>
    <dbReference type="NCBI Taxonomy" id="38654"/>
    <lineage>
        <taxon>Eukaryota</taxon>
        <taxon>Metazoa</taxon>
        <taxon>Chordata</taxon>
        <taxon>Craniata</taxon>
        <taxon>Vertebrata</taxon>
        <taxon>Euteleostomi</taxon>
        <taxon>Archelosauria</taxon>
        <taxon>Archosauria</taxon>
        <taxon>Crocodylia</taxon>
        <taxon>Alligatoridae</taxon>
        <taxon>Alligatorinae</taxon>
        <taxon>Alligator</taxon>
    </lineage>
</organism>
<evidence type="ECO:0000256" key="3">
    <source>
        <dbReference type="ARBA" id="ARBA00023098"/>
    </source>
</evidence>
<dbReference type="InterPro" id="IPR020845">
    <property type="entry name" value="AMP-binding_CS"/>
</dbReference>
<evidence type="ECO:0000313" key="7">
    <source>
        <dbReference type="Proteomes" id="UP000189705"/>
    </source>
</evidence>
<dbReference type="GO" id="GO:0016020">
    <property type="term" value="C:membrane"/>
    <property type="evidence" value="ECO:0007669"/>
    <property type="project" value="TreeGrafter"/>
</dbReference>
<keyword evidence="1" id="KW-0436">Ligase</keyword>
<feature type="domain" description="AMP-dependent synthetase/ligase" evidence="6">
    <location>
        <begin position="344"/>
        <end position="664"/>
    </location>
</feature>
<dbReference type="InterPro" id="IPR000873">
    <property type="entry name" value="AMP-dep_synth/lig_dom"/>
</dbReference>
<keyword evidence="7" id="KW-1185">Reference proteome</keyword>
<gene>
    <name evidence="8" type="primary">LOC102369347</name>
</gene>
<dbReference type="InParanoid" id="A0A3Q0FNN4"/>
<dbReference type="Pfam" id="PF23562">
    <property type="entry name" value="AMP-binding_C_3"/>
    <property type="match status" value="1"/>
</dbReference>
<protein>
    <recommendedName>
        <fullName evidence="4">long-chain-fatty-acid--CoA ligase</fullName>
        <ecNumber evidence="4">6.2.1.3</ecNumber>
    </recommendedName>
</protein>
<dbReference type="KEGG" id="asn:102369347"/>
<dbReference type="Proteomes" id="UP000189705">
    <property type="component" value="Unplaced"/>
</dbReference>
<dbReference type="PROSITE" id="PS00455">
    <property type="entry name" value="AMP_BINDING"/>
    <property type="match status" value="1"/>
</dbReference>
<dbReference type="STRING" id="38654.A0A3Q0FNN4"/>
<feature type="compositionally biased region" description="Polar residues" evidence="5">
    <location>
        <begin position="1"/>
        <end position="18"/>
    </location>
</feature>
<dbReference type="PANTHER" id="PTHR43272:SF110">
    <property type="entry name" value="LONG-CHAIN-FATTY-ACID--COA LIGASE ACSBG2"/>
    <property type="match status" value="1"/>
</dbReference>
<dbReference type="Pfam" id="PF00501">
    <property type="entry name" value="AMP-binding"/>
    <property type="match status" value="1"/>
</dbReference>
<keyword evidence="3" id="KW-0443">Lipid metabolism</keyword>
<dbReference type="SUPFAM" id="SSF56801">
    <property type="entry name" value="Acetyl-CoA synthetase-like"/>
    <property type="match status" value="1"/>
</dbReference>
<evidence type="ECO:0000256" key="5">
    <source>
        <dbReference type="SAM" id="MobiDB-lite"/>
    </source>
</evidence>
<dbReference type="RefSeq" id="XP_025049266.1">
    <property type="nucleotide sequence ID" value="XM_025193481.1"/>
</dbReference>
<name>A0A3Q0FNN4_ALLSI</name>
<evidence type="ECO:0000256" key="4">
    <source>
        <dbReference type="ARBA" id="ARBA00026121"/>
    </source>
</evidence>
<dbReference type="GO" id="GO:0005783">
    <property type="term" value="C:endoplasmic reticulum"/>
    <property type="evidence" value="ECO:0007669"/>
    <property type="project" value="TreeGrafter"/>
</dbReference>
<evidence type="ECO:0000256" key="2">
    <source>
        <dbReference type="ARBA" id="ARBA00022832"/>
    </source>
</evidence>
<accession>A0A3Q0FNN4</accession>
<keyword evidence="2" id="KW-0276">Fatty acid metabolism</keyword>
<sequence length="855" mass="92405">MPAPSITSPYVLSNSRRFSSAPGPADQQRGERQGLAGHDCGLQPPPVAQDGPHYPVPSLARPGPAPCTPPPSTRPASPCHGSAIPDPSCPGDTALVAELVIMCQVDLESRVSLDELSPKAMWFCRELGSQATQMVEVLSTRDLAVYQTIQQGVEWVNQCTLSHTHRVQKWALLPRDFSIASGEVGSGEPKRGTRAEERAVPGMAHLVTMPLSTQPAPPSREPEGAAQPLTITSADGLGTAGPGCALAPGGQPGMAVQEPDAGSGRPSAQAEEPPPNLPPAQAYCWGSPQCRGESGQAAPAPPPGILMSVAGGCSGPVAPAETLFTTRADEAVRLRLGPPGPANVVVVEDNTQLSKILQVQQQLPHLKAIVQYCDPLEEKRPNMYTWEEFMELGRTMPDSQLDSIICSQCVNHCCTLIYTSGTTGTPKGVMLSHDNVMWEAKMLKEVLGLQVHEVFVSYLPLSHVAAQLFDLWLPMCVGGTTFFAQPNALKGSLLLTLKEVHPTFLFAVPRVWEKMEEKLKATFSQSSLVKRKLVEWARGIGLQASYSRLDGDGSVPWGFALAERLVFRKVREELGLQRCTLLMTGAAPISKDTLEFFMSLHLPLLDMFGLSETNGPYSTCTPQSCRILSCGKELPGCRSQIKEPDAEGTGELCCWGRHVFMGYLGMEALTREALDEEGWLHTGDLVRRDPDGFLYIMGRIKELVITVGGKNIAPVPIEDAVKREVPIVSNAMLVGDGRKFLSMLLTLKCKVDPESGAPLDELSPEAVQFCREVGSRATRVSEVLSTRDPAVYQAIQLGVERVNQHALSHAHYVQKWALLPRDFSITGGELGPTAKVKRQAVLSTYKDVIGGCYQD</sequence>
<feature type="compositionally biased region" description="Pro residues" evidence="5">
    <location>
        <begin position="63"/>
        <end position="73"/>
    </location>
</feature>
<dbReference type="GeneID" id="102369347"/>
<dbReference type="EC" id="6.2.1.3" evidence="4"/>
<evidence type="ECO:0000256" key="1">
    <source>
        <dbReference type="ARBA" id="ARBA00022598"/>
    </source>
</evidence>
<dbReference type="GO" id="GO:0004467">
    <property type="term" value="F:long-chain fatty acid-CoA ligase activity"/>
    <property type="evidence" value="ECO:0007669"/>
    <property type="project" value="UniProtKB-EC"/>
</dbReference>